<evidence type="ECO:0000256" key="13">
    <source>
        <dbReference type="ARBA" id="ARBA00023268"/>
    </source>
</evidence>
<dbReference type="EC" id="2.7.7.60" evidence="14"/>
<dbReference type="GO" id="GO:0050518">
    <property type="term" value="F:2-C-methyl-D-erythritol 4-phosphate cytidylyltransferase activity"/>
    <property type="evidence" value="ECO:0007669"/>
    <property type="project" value="UniProtKB-EC"/>
</dbReference>
<dbReference type="PROSITE" id="PS01350">
    <property type="entry name" value="ISPF"/>
    <property type="match status" value="1"/>
</dbReference>
<feature type="binding site" evidence="14">
    <location>
        <position position="283"/>
    </location>
    <ligand>
        <name>a divalent metal cation</name>
        <dbReference type="ChEBI" id="CHEBI:60240"/>
    </ligand>
</feature>
<accession>A0ABT0AYY2</accession>
<dbReference type="SUPFAM" id="SSF69765">
    <property type="entry name" value="IpsF-like"/>
    <property type="match status" value="1"/>
</dbReference>
<feature type="binding site" evidence="14">
    <location>
        <position position="383"/>
    </location>
    <ligand>
        <name>4-CDP-2-C-methyl-D-erythritol 2-phosphate</name>
        <dbReference type="ChEBI" id="CHEBI:57919"/>
    </ligand>
</feature>
<evidence type="ECO:0000256" key="3">
    <source>
        <dbReference type="ARBA" id="ARBA00001968"/>
    </source>
</evidence>
<dbReference type="Gene3D" id="3.90.550.10">
    <property type="entry name" value="Spore Coat Polysaccharide Biosynthesis Protein SpsA, Chain A"/>
    <property type="match status" value="1"/>
</dbReference>
<dbReference type="GO" id="GO:0008685">
    <property type="term" value="F:2-C-methyl-D-erythritol 2,4-cyclodiphosphate synthase activity"/>
    <property type="evidence" value="ECO:0007669"/>
    <property type="project" value="UniProtKB-EC"/>
</dbReference>
<name>A0ABT0AYY2_9SPHN</name>
<evidence type="ECO:0000256" key="12">
    <source>
        <dbReference type="ARBA" id="ARBA00023239"/>
    </source>
</evidence>
<feature type="site" description="Transition state stabilizer" evidence="14">
    <location>
        <position position="374"/>
    </location>
</feature>
<keyword evidence="13 14" id="KW-0511">Multifunctional enzyme</keyword>
<protein>
    <recommendedName>
        <fullName evidence="14">Bifunctional enzyme IspD/IspF</fullName>
    </recommendedName>
    <domain>
        <recommendedName>
            <fullName evidence="14">2-C-methyl-D-erythritol 4-phosphate cytidylyltransferase</fullName>
            <ecNumber evidence="14">2.7.7.60</ecNumber>
        </recommendedName>
        <alternativeName>
            <fullName evidence="14">4-diphosphocytidyl-2C-methyl-D-erythritol synthase</fullName>
        </alternativeName>
        <alternativeName>
            <fullName evidence="14">MEP cytidylyltransferase</fullName>
            <shortName evidence="14">MCT</shortName>
        </alternativeName>
    </domain>
    <domain>
        <recommendedName>
            <fullName evidence="14">2-C-methyl-D-erythritol 2,4-cyclodiphosphate synthase</fullName>
            <shortName evidence="14">MECDP-synthase</shortName>
            <shortName evidence="14">MECPP-synthase</shortName>
            <shortName evidence="14">MECPS</shortName>
            <ecNumber evidence="14">4.6.1.12</ecNumber>
        </recommendedName>
    </domain>
</protein>
<dbReference type="CDD" id="cd00554">
    <property type="entry name" value="MECDP_synthase"/>
    <property type="match status" value="1"/>
</dbReference>
<dbReference type="PANTHER" id="PTHR43181:SF1">
    <property type="entry name" value="2-C-METHYL-D-ERYTHRITOL 2,4-CYCLODIPHOSPHATE SYNTHASE, CHLOROPLASTIC"/>
    <property type="match status" value="1"/>
</dbReference>
<dbReference type="EC" id="4.6.1.12" evidence="14"/>
<dbReference type="Gene3D" id="3.30.1330.50">
    <property type="entry name" value="2-C-methyl-D-erythritol 2,4-cyclodiphosphate synthase"/>
    <property type="match status" value="1"/>
</dbReference>
<dbReference type="InterPro" id="IPR036571">
    <property type="entry name" value="MECDP_synthase_sf"/>
</dbReference>
<feature type="region of interest" description="2-C-methyl-D-erythritol 4-phosphate cytidylyltransferase" evidence="14">
    <location>
        <begin position="1"/>
        <end position="242"/>
    </location>
</feature>
<dbReference type="SUPFAM" id="SSF53448">
    <property type="entry name" value="Nucleotide-diphospho-sugar transferases"/>
    <property type="match status" value="1"/>
</dbReference>
<keyword evidence="8 14" id="KW-0808">Transferase</keyword>
<organism evidence="16 17">
    <name type="scientific">Novosphingobium album</name>
    <name type="common">ex Hu et al. 2023</name>
    <dbReference type="NCBI Taxonomy" id="2930093"/>
    <lineage>
        <taxon>Bacteria</taxon>
        <taxon>Pseudomonadati</taxon>
        <taxon>Pseudomonadota</taxon>
        <taxon>Alphaproteobacteria</taxon>
        <taxon>Sphingomonadales</taxon>
        <taxon>Sphingomonadaceae</taxon>
        <taxon>Novosphingobium</taxon>
    </lineage>
</organism>
<gene>
    <name evidence="14" type="primary">ispDF</name>
    <name evidence="16" type="ORF">MTR64_04185</name>
</gene>
<comment type="catalytic activity">
    <reaction evidence="1 14">
        <text>4-CDP-2-C-methyl-D-erythritol 2-phosphate = 2-C-methyl-D-erythritol 2,4-cyclic diphosphate + CMP</text>
        <dbReference type="Rhea" id="RHEA:23864"/>
        <dbReference type="ChEBI" id="CHEBI:57919"/>
        <dbReference type="ChEBI" id="CHEBI:58483"/>
        <dbReference type="ChEBI" id="CHEBI:60377"/>
        <dbReference type="EC" id="4.6.1.12"/>
    </reaction>
</comment>
<dbReference type="EMBL" id="JALHLE010000005">
    <property type="protein sequence ID" value="MCJ2177749.1"/>
    <property type="molecule type" value="Genomic_DNA"/>
</dbReference>
<comment type="caution">
    <text evidence="16">The sequence shown here is derived from an EMBL/GenBank/DDBJ whole genome shotgun (WGS) entry which is preliminary data.</text>
</comment>
<feature type="region of interest" description="2-C-methyl-D-erythritol 2,4-cyclodiphosphate synthase" evidence="14">
    <location>
        <begin position="243"/>
        <end position="398"/>
    </location>
</feature>
<dbReference type="Proteomes" id="UP001162880">
    <property type="component" value="Unassembled WGS sequence"/>
</dbReference>
<feature type="binding site" evidence="14">
    <location>
        <position position="249"/>
    </location>
    <ligand>
        <name>a divalent metal cation</name>
        <dbReference type="ChEBI" id="CHEBI:60240"/>
    </ligand>
</feature>
<reference evidence="16" key="1">
    <citation type="submission" date="2022-03" db="EMBL/GenBank/DDBJ databases">
        <title>Identification of a novel bacterium isolated from mangrove sediments.</title>
        <authorList>
            <person name="Pan X."/>
        </authorList>
    </citation>
    <scope>NUCLEOTIDE SEQUENCE</scope>
    <source>
        <strain evidence="16">B2580</strain>
    </source>
</reference>
<dbReference type="InterPro" id="IPR020555">
    <property type="entry name" value="MECDP_synthase_CS"/>
</dbReference>
<keyword evidence="12 14" id="KW-0456">Lyase</keyword>
<comment type="similarity">
    <text evidence="7">Belongs to the IspD/TarI cytidylyltransferase family. IspD subfamily.</text>
</comment>
<dbReference type="NCBIfam" id="TIGR00151">
    <property type="entry name" value="ispF"/>
    <property type="match status" value="1"/>
</dbReference>
<evidence type="ECO:0000256" key="1">
    <source>
        <dbReference type="ARBA" id="ARBA00000200"/>
    </source>
</evidence>
<evidence type="ECO:0000256" key="4">
    <source>
        <dbReference type="ARBA" id="ARBA00004709"/>
    </source>
</evidence>
<dbReference type="InterPro" id="IPR003526">
    <property type="entry name" value="MECDP_synthase"/>
</dbReference>
<dbReference type="CDD" id="cd02516">
    <property type="entry name" value="CDP-ME_synthetase"/>
    <property type="match status" value="1"/>
</dbReference>
<feature type="binding site" evidence="14">
    <location>
        <position position="380"/>
    </location>
    <ligand>
        <name>4-CDP-2-C-methyl-D-erythritol 2-phosphate</name>
        <dbReference type="ChEBI" id="CHEBI:57919"/>
    </ligand>
</feature>
<dbReference type="HAMAP" id="MF_01520">
    <property type="entry name" value="IspDF"/>
    <property type="match status" value="1"/>
</dbReference>
<comment type="caution">
    <text evidence="14">Lacks conserved residue(s) required for the propagation of feature annotation.</text>
</comment>
<evidence type="ECO:0000259" key="15">
    <source>
        <dbReference type="Pfam" id="PF02542"/>
    </source>
</evidence>
<feature type="site" description="Positions MEP for the nucleophilic attack" evidence="14">
    <location>
        <position position="173"/>
    </location>
</feature>
<comment type="similarity">
    <text evidence="14">In the N-terminal section; belongs to the IspD/TarI cytidylyltransferase family. IspD subfamily.</text>
</comment>
<feature type="domain" description="2-C-methyl-D-erythritol 2,4-cyclodiphosphate synthase" evidence="15">
    <location>
        <begin position="242"/>
        <end position="395"/>
    </location>
</feature>
<evidence type="ECO:0000256" key="11">
    <source>
        <dbReference type="ARBA" id="ARBA00023229"/>
    </source>
</evidence>
<dbReference type="InterPro" id="IPR001228">
    <property type="entry name" value="IspD"/>
</dbReference>
<evidence type="ECO:0000256" key="2">
    <source>
        <dbReference type="ARBA" id="ARBA00001282"/>
    </source>
</evidence>
<evidence type="ECO:0000256" key="9">
    <source>
        <dbReference type="ARBA" id="ARBA00022695"/>
    </source>
</evidence>
<dbReference type="InterPro" id="IPR018294">
    <property type="entry name" value="ISPD_synthase_CS"/>
</dbReference>
<dbReference type="HAMAP" id="MF_00107">
    <property type="entry name" value="IspF"/>
    <property type="match status" value="1"/>
</dbReference>
<comment type="pathway">
    <text evidence="4 14">Isoprenoid biosynthesis; isopentenyl diphosphate biosynthesis via DXP pathway; isopentenyl diphosphate from 1-deoxy-D-xylulose 5-phosphate: step 4/6.</text>
</comment>
<feature type="binding site" evidence="14">
    <location>
        <begin position="275"/>
        <end position="276"/>
    </location>
    <ligand>
        <name>4-CDP-2-C-methyl-D-erythritol 2-phosphate</name>
        <dbReference type="ChEBI" id="CHEBI:57919"/>
    </ligand>
</feature>
<dbReference type="PANTHER" id="PTHR43181">
    <property type="entry name" value="2-C-METHYL-D-ERYTHRITOL 2,4-CYCLODIPHOSPHATE SYNTHASE, CHLOROPLASTIC"/>
    <property type="match status" value="1"/>
</dbReference>
<feature type="binding site" evidence="14">
    <location>
        <begin position="373"/>
        <end position="376"/>
    </location>
    <ligand>
        <name>4-CDP-2-C-methyl-D-erythritol 2-phosphate</name>
        <dbReference type="ChEBI" id="CHEBI:57919"/>
    </ligand>
</feature>
<evidence type="ECO:0000256" key="5">
    <source>
        <dbReference type="ARBA" id="ARBA00004787"/>
    </source>
</evidence>
<comment type="cofactor">
    <cofactor evidence="3 14">
        <name>a divalent metal cation</name>
        <dbReference type="ChEBI" id="CHEBI:60240"/>
    </cofactor>
</comment>
<dbReference type="InterPro" id="IPR026596">
    <property type="entry name" value="IspD/F"/>
</dbReference>
<dbReference type="NCBIfam" id="TIGR00453">
    <property type="entry name" value="ispD"/>
    <property type="match status" value="1"/>
</dbReference>
<keyword evidence="10 14" id="KW-0479">Metal-binding</keyword>
<feature type="binding site" evidence="14">
    <location>
        <position position="251"/>
    </location>
    <ligand>
        <name>a divalent metal cation</name>
        <dbReference type="ChEBI" id="CHEBI:60240"/>
    </ligand>
</feature>
<feature type="site" description="Transition state stabilizer" evidence="14">
    <location>
        <position position="275"/>
    </location>
</feature>
<dbReference type="InterPro" id="IPR029044">
    <property type="entry name" value="Nucleotide-diphossugar_trans"/>
</dbReference>
<evidence type="ECO:0000313" key="16">
    <source>
        <dbReference type="EMBL" id="MCJ2177749.1"/>
    </source>
</evidence>
<feature type="site" description="Transition state stabilizer" evidence="14">
    <location>
        <position position="34"/>
    </location>
</feature>
<keyword evidence="9 14" id="KW-0548">Nucleotidyltransferase</keyword>
<dbReference type="RefSeq" id="WP_243991148.1">
    <property type="nucleotide sequence ID" value="NZ_JALHLE010000005.1"/>
</dbReference>
<comment type="pathway">
    <text evidence="5 14">Isoprenoid biosynthesis; isopentenyl diphosphate biosynthesis via DXP pathway; isopentenyl diphosphate from 1-deoxy-D-xylulose 5-phosphate: step 2/6.</text>
</comment>
<evidence type="ECO:0000256" key="10">
    <source>
        <dbReference type="ARBA" id="ARBA00022723"/>
    </source>
</evidence>
<feature type="site" description="Positions MEP for the nucleophilic attack" evidence="14">
    <location>
        <position position="228"/>
    </location>
</feature>
<comment type="similarity">
    <text evidence="14">In the C-terminal section; belongs to the IspF family.</text>
</comment>
<sequence>MSRIVSANEQGEPGTAPGAVGTAAIVVAAGQGLRAGQPVPKQFARWRGKPVVRHSVEALTAAGIAPVVIVIPAGADAVAQDALEGIPDLRFVTGGETRQESVRLGLEALTRAAPDFVLIHDAARPILPRTVIERLRDALARHKGAIPVLPVVDSLAHAGSTDSGDVMGTPARREDLRRVQTPQAFHFQDILAAHRNWPGQLTAGDDAQVAQSRGMEIAMIEGDEALHKLTFASDFARSLPAVRIGTGYDVHRLTEGEELWLCGVRIEHTHGLAGHSDADVAIHALVDAMLGAIGAGDIGQHFPPSDPQWKGAASHQFLSHAAALVREAGYAPGNADVTIICERPKIGPHRDAMRARLAEILEVDSAAISVKATTTEKLGFTGRGEGIAAQAAVCLCRI</sequence>
<evidence type="ECO:0000256" key="14">
    <source>
        <dbReference type="HAMAP-Rule" id="MF_01520"/>
    </source>
</evidence>
<evidence type="ECO:0000313" key="17">
    <source>
        <dbReference type="Proteomes" id="UP001162880"/>
    </source>
</evidence>
<dbReference type="InterPro" id="IPR034683">
    <property type="entry name" value="IspD/TarI"/>
</dbReference>
<evidence type="ECO:0000256" key="7">
    <source>
        <dbReference type="ARBA" id="ARBA00009789"/>
    </source>
</evidence>
<feature type="binding site" evidence="14">
    <location>
        <begin position="249"/>
        <end position="251"/>
    </location>
    <ligand>
        <name>4-CDP-2-C-methyl-D-erythritol 2-phosphate</name>
        <dbReference type="ChEBI" id="CHEBI:57919"/>
    </ligand>
</feature>
<comment type="function">
    <text evidence="14">Bifunctional enzyme that catalyzes the formation of 4-diphosphocytidyl-2-C-methyl-D-erythritol from CTP and 2-C-methyl-D-erythritol 4-phosphate (MEP) (IspD), and catalyzes the conversion of 4-diphosphocytidyl-2-C-methyl-D-erythritol 2-phosphate (CDP-ME2P) to 2-C-methyl-D-erythritol 2,4-cyclodiphosphate (ME-CPP) with a corresponding release of cytidine 5-monophosphate (CMP) (IspF).</text>
</comment>
<keyword evidence="17" id="KW-1185">Reference proteome</keyword>
<dbReference type="NCBIfam" id="NF006899">
    <property type="entry name" value="PRK09382.1"/>
    <property type="match status" value="1"/>
</dbReference>
<evidence type="ECO:0000256" key="8">
    <source>
        <dbReference type="ARBA" id="ARBA00022679"/>
    </source>
</evidence>
<proteinExistence type="inferred from homology"/>
<dbReference type="Pfam" id="PF01128">
    <property type="entry name" value="IspD"/>
    <property type="match status" value="1"/>
</dbReference>
<keyword evidence="11 14" id="KW-0414">Isoprene biosynthesis</keyword>
<feature type="site" description="Transition state stabilizer" evidence="14">
    <location>
        <position position="41"/>
    </location>
</feature>
<dbReference type="PROSITE" id="PS01295">
    <property type="entry name" value="ISPD"/>
    <property type="match status" value="1"/>
</dbReference>
<comment type="similarity">
    <text evidence="6">Belongs to the IspF family.</text>
</comment>
<comment type="catalytic activity">
    <reaction evidence="2 14">
        <text>2-C-methyl-D-erythritol 4-phosphate + CTP + H(+) = 4-CDP-2-C-methyl-D-erythritol + diphosphate</text>
        <dbReference type="Rhea" id="RHEA:13429"/>
        <dbReference type="ChEBI" id="CHEBI:15378"/>
        <dbReference type="ChEBI" id="CHEBI:33019"/>
        <dbReference type="ChEBI" id="CHEBI:37563"/>
        <dbReference type="ChEBI" id="CHEBI:57823"/>
        <dbReference type="ChEBI" id="CHEBI:58262"/>
        <dbReference type="EC" id="2.7.7.60"/>
    </reaction>
</comment>
<evidence type="ECO:0000256" key="6">
    <source>
        <dbReference type="ARBA" id="ARBA00008480"/>
    </source>
</evidence>
<feature type="binding site" evidence="14">
    <location>
        <begin position="297"/>
        <end position="299"/>
    </location>
    <ligand>
        <name>4-CDP-2-C-methyl-D-erythritol 2-phosphate</name>
        <dbReference type="ChEBI" id="CHEBI:57919"/>
    </ligand>
</feature>
<dbReference type="Pfam" id="PF02542">
    <property type="entry name" value="YgbB"/>
    <property type="match status" value="1"/>
</dbReference>